<dbReference type="HOGENOM" id="CLU_2977808_0_0_9"/>
<protein>
    <recommendedName>
        <fullName evidence="3">RNA-directed DNA polymerase</fullName>
    </recommendedName>
</protein>
<dbReference type="EMBL" id="CP003732">
    <property type="protein sequence ID" value="AFV10714.1"/>
    <property type="molecule type" value="Genomic_DNA"/>
</dbReference>
<reference evidence="1 2" key="1">
    <citation type="journal article" date="2012" name="BMC Genomics">
        <title>Genome-guided analysis of physiological and morphological traits of the fermentative acetate oxidizer Thermacetogenium phaeum.</title>
        <authorList>
            <person name="Oehler D."/>
            <person name="Poehlein A."/>
            <person name="Leimbach A."/>
            <person name="Muller N."/>
            <person name="Daniel R."/>
            <person name="Gottschalk G."/>
            <person name="Schink B."/>
        </authorList>
    </citation>
    <scope>NUCLEOTIDE SEQUENCE [LARGE SCALE GENOMIC DNA]</scope>
    <source>
        <strain evidence="2">ATCC BAA-254 / DSM 26808 / PB</strain>
    </source>
</reference>
<keyword evidence="2" id="KW-1185">Reference proteome</keyword>
<sequence>MKANGKRGHKFVRYADDRNIYVKSRRAGHRVMESMKKFAVVWGGRGLAAPSYSIYFIF</sequence>
<dbReference type="KEGG" id="tpz:Tph_c04720"/>
<gene>
    <name evidence="1" type="ordered locus">Tph_c04720</name>
</gene>
<name>K4LRJ4_THEPS</name>
<proteinExistence type="predicted"/>
<dbReference type="Proteomes" id="UP000000467">
    <property type="component" value="Chromosome"/>
</dbReference>
<accession>K4LRJ4</accession>
<evidence type="ECO:0000313" key="2">
    <source>
        <dbReference type="Proteomes" id="UP000000467"/>
    </source>
</evidence>
<dbReference type="AlphaFoldDB" id="K4LRJ4"/>
<organism evidence="1 2">
    <name type="scientific">Thermacetogenium phaeum (strain ATCC BAA-254 / DSM 26808 / PB)</name>
    <dbReference type="NCBI Taxonomy" id="1089553"/>
    <lineage>
        <taxon>Bacteria</taxon>
        <taxon>Bacillati</taxon>
        <taxon>Bacillota</taxon>
        <taxon>Clostridia</taxon>
        <taxon>Thermoanaerobacterales</taxon>
        <taxon>Thermoanaerobacteraceae</taxon>
        <taxon>Thermacetogenium</taxon>
    </lineage>
</organism>
<dbReference type="STRING" id="1089553.Tph_c04720"/>
<evidence type="ECO:0008006" key="3">
    <source>
        <dbReference type="Google" id="ProtNLM"/>
    </source>
</evidence>
<evidence type="ECO:0000313" key="1">
    <source>
        <dbReference type="EMBL" id="AFV10714.1"/>
    </source>
</evidence>